<evidence type="ECO:0000313" key="3">
    <source>
        <dbReference type="EMBL" id="HGN37013.1"/>
    </source>
</evidence>
<proteinExistence type="inferred from homology"/>
<dbReference type="PANTHER" id="PTHR30486">
    <property type="entry name" value="TWITCHING MOTILITY PROTEIN PILT"/>
    <property type="match status" value="1"/>
</dbReference>
<dbReference type="InterPro" id="IPR003593">
    <property type="entry name" value="AAA+_ATPase"/>
</dbReference>
<sequence>MAVLNRRIVDQYYIGFRNYVAVTIAEGIDGKLLYIVSEPQLTPIGDKVYGSVYNYIISDLGALKVFSTFTTFDDGYEYAKSTVYRICKKIVKNCSIEENQIEYIVYYILRDFIGYGEIDPFIRDPNIEDVTCDGFNRPIYVFHSIHEWLESNRVLNSKNLEKTVRRLAYRAGREVSIAQPIAEGILRPEGYRVHIVLDVVSLTGHSFTIRRFRESPYTIVELINRGMLSPAVAALLWLTAENRQGMIFYGPTGSGKTTLLNAIAMFIPPELKIVTAEDTPEIRLPFHDNWISMSTRLSSDPYVQNVTLQAQVESAMRQRPDVLILGEIRAREAYSFFQAVSTGHGGLTTIHAENIESLIRRLVSPPMSVSKSLISTAKLFIHVLRLVDVKGVRRKVTYVYEVESYNPLEDRITVKTLVKWDRYRDAWLIDTDGSSVLKEISDLILLSYDDVIEDLYRRTALLLYATRNNLDIVSLYALARRYRREPETTYREVVRKMDGEVVIEKLRDIERRTL</sequence>
<dbReference type="SMART" id="SM00382">
    <property type="entry name" value="AAA"/>
    <property type="match status" value="1"/>
</dbReference>
<dbReference type="Gene3D" id="3.40.50.300">
    <property type="entry name" value="P-loop containing nucleotide triphosphate hydrolases"/>
    <property type="match status" value="1"/>
</dbReference>
<dbReference type="CDD" id="cd01130">
    <property type="entry name" value="VirB11-like_ATPase"/>
    <property type="match status" value="1"/>
</dbReference>
<dbReference type="GO" id="GO:0016887">
    <property type="term" value="F:ATP hydrolysis activity"/>
    <property type="evidence" value="ECO:0007669"/>
    <property type="project" value="InterPro"/>
</dbReference>
<dbReference type="SUPFAM" id="SSF52540">
    <property type="entry name" value="P-loop containing nucleoside triphosphate hydrolases"/>
    <property type="match status" value="1"/>
</dbReference>
<dbReference type="InterPro" id="IPR027417">
    <property type="entry name" value="P-loop_NTPase"/>
</dbReference>
<dbReference type="PANTHER" id="PTHR30486:SF6">
    <property type="entry name" value="TYPE IV PILUS RETRACTATION ATPASE PILT"/>
    <property type="match status" value="1"/>
</dbReference>
<comment type="similarity">
    <text evidence="1">Belongs to the GSP E family.</text>
</comment>
<dbReference type="EMBL" id="DTAI01000163">
    <property type="protein sequence ID" value="HGN37013.1"/>
    <property type="molecule type" value="Genomic_DNA"/>
</dbReference>
<evidence type="ECO:0000256" key="1">
    <source>
        <dbReference type="ARBA" id="ARBA00006611"/>
    </source>
</evidence>
<organism evidence="3">
    <name type="scientific">Ignisphaera aggregans</name>
    <dbReference type="NCBI Taxonomy" id="334771"/>
    <lineage>
        <taxon>Archaea</taxon>
        <taxon>Thermoproteota</taxon>
        <taxon>Thermoprotei</taxon>
        <taxon>Desulfurococcales</taxon>
        <taxon>Desulfurococcaceae</taxon>
        <taxon>Ignisphaera</taxon>
    </lineage>
</organism>
<reference evidence="3" key="1">
    <citation type="journal article" date="2020" name="mSystems">
        <title>Genome- and Community-Level Interaction Insights into Carbon Utilization and Element Cycling Functions of Hydrothermarchaeota in Hydrothermal Sediment.</title>
        <authorList>
            <person name="Zhou Z."/>
            <person name="Liu Y."/>
            <person name="Xu W."/>
            <person name="Pan J."/>
            <person name="Luo Z.H."/>
            <person name="Li M."/>
        </authorList>
    </citation>
    <scope>NUCLEOTIDE SEQUENCE [LARGE SCALE GENOMIC DNA]</scope>
    <source>
        <strain evidence="3">SpSt-618</strain>
    </source>
</reference>
<accession>A0A7J3I8R9</accession>
<comment type="caution">
    <text evidence="3">The sequence shown here is derived from an EMBL/GenBank/DDBJ whole genome shotgun (WGS) entry which is preliminary data.</text>
</comment>
<gene>
    <name evidence="3" type="ORF">ENT87_05655</name>
</gene>
<evidence type="ECO:0000259" key="2">
    <source>
        <dbReference type="SMART" id="SM00382"/>
    </source>
</evidence>
<dbReference type="Gene3D" id="3.30.450.380">
    <property type="match status" value="1"/>
</dbReference>
<name>A0A7J3I8R9_9CREN</name>
<dbReference type="InterPro" id="IPR050921">
    <property type="entry name" value="T4SS_GSP_E_ATPase"/>
</dbReference>
<feature type="domain" description="AAA+ ATPase" evidence="2">
    <location>
        <begin position="242"/>
        <end position="373"/>
    </location>
</feature>
<dbReference type="AlphaFoldDB" id="A0A7J3I8R9"/>
<dbReference type="Pfam" id="PF00437">
    <property type="entry name" value="T2SSE"/>
    <property type="match status" value="1"/>
</dbReference>
<protein>
    <submittedName>
        <fullName evidence="3">Type II secretory protein</fullName>
    </submittedName>
</protein>
<dbReference type="InterPro" id="IPR001482">
    <property type="entry name" value="T2SS/T4SS_dom"/>
</dbReference>